<keyword evidence="9 15" id="KW-0067">ATP-binding</keyword>
<dbReference type="GO" id="GO:0009328">
    <property type="term" value="C:phenylalanine-tRNA ligase complex"/>
    <property type="evidence" value="ECO:0007669"/>
    <property type="project" value="TreeGrafter"/>
</dbReference>
<dbReference type="Pfam" id="PF17759">
    <property type="entry name" value="tRNA_synthFbeta"/>
    <property type="match status" value="1"/>
</dbReference>
<comment type="subcellular location">
    <subcellularLocation>
        <location evidence="1 15">Cytoplasm</location>
    </subcellularLocation>
</comment>
<dbReference type="PROSITE" id="PS51447">
    <property type="entry name" value="FDX_ACB"/>
    <property type="match status" value="1"/>
</dbReference>
<dbReference type="InterPro" id="IPR005147">
    <property type="entry name" value="tRNA_synthase_B5-dom"/>
</dbReference>
<feature type="binding site" evidence="15">
    <location>
        <position position="460"/>
    </location>
    <ligand>
        <name>Mg(2+)</name>
        <dbReference type="ChEBI" id="CHEBI:18420"/>
        <note>shared with alpha subunit</note>
    </ligand>
</feature>
<dbReference type="SUPFAM" id="SSF46955">
    <property type="entry name" value="Putative DNA-binding domain"/>
    <property type="match status" value="1"/>
</dbReference>
<keyword evidence="4 15" id="KW-0963">Cytoplasm</keyword>
<dbReference type="SUPFAM" id="SSF56037">
    <property type="entry name" value="PheT/TilS domain"/>
    <property type="match status" value="1"/>
</dbReference>
<evidence type="ECO:0000256" key="7">
    <source>
        <dbReference type="ARBA" id="ARBA00022723"/>
    </source>
</evidence>
<dbReference type="AlphaFoldDB" id="A0A346XWB9"/>
<evidence type="ECO:0000259" key="18">
    <source>
        <dbReference type="PROSITE" id="PS51447"/>
    </source>
</evidence>
<evidence type="ECO:0000256" key="9">
    <source>
        <dbReference type="ARBA" id="ARBA00022840"/>
    </source>
</evidence>
<dbReference type="InterPro" id="IPR002547">
    <property type="entry name" value="tRNA-bd_dom"/>
</dbReference>
<dbReference type="CDD" id="cd02796">
    <property type="entry name" value="tRNA_bind_bactPheRS"/>
    <property type="match status" value="1"/>
</dbReference>
<dbReference type="SMART" id="SM00874">
    <property type="entry name" value="B5"/>
    <property type="match status" value="1"/>
</dbReference>
<comment type="cofactor">
    <cofactor evidence="15">
        <name>Mg(2+)</name>
        <dbReference type="ChEBI" id="CHEBI:18420"/>
    </cofactor>
    <text evidence="15">Binds 2 magnesium ions per tetramer.</text>
</comment>
<evidence type="ECO:0000259" key="17">
    <source>
        <dbReference type="PROSITE" id="PS50886"/>
    </source>
</evidence>
<dbReference type="Gene3D" id="3.50.40.10">
    <property type="entry name" value="Phenylalanyl-trna Synthetase, Chain B, domain 3"/>
    <property type="match status" value="1"/>
</dbReference>
<dbReference type="KEGG" id="euz:DVS28_a1825"/>
<dbReference type="SUPFAM" id="SSF55681">
    <property type="entry name" value="Class II aaRS and biotin synthetases"/>
    <property type="match status" value="1"/>
</dbReference>
<dbReference type="InterPro" id="IPR009061">
    <property type="entry name" value="DNA-bd_dom_put_sf"/>
</dbReference>
<dbReference type="InterPro" id="IPR004532">
    <property type="entry name" value="Phe-tRNA-ligase_IIc_bsu_bact"/>
</dbReference>
<dbReference type="RefSeq" id="WP_114591151.1">
    <property type="nucleotide sequence ID" value="NZ_CP031165.1"/>
</dbReference>
<dbReference type="EMBL" id="CP031165">
    <property type="protein sequence ID" value="AXV06516.1"/>
    <property type="molecule type" value="Genomic_DNA"/>
</dbReference>
<dbReference type="PROSITE" id="PS51483">
    <property type="entry name" value="B5"/>
    <property type="match status" value="1"/>
</dbReference>
<dbReference type="InterPro" id="IPR033714">
    <property type="entry name" value="tRNA_bind_bactPheRS"/>
</dbReference>
<gene>
    <name evidence="15" type="primary">pheT</name>
    <name evidence="20" type="ORF">DVS28_a1825</name>
</gene>
<evidence type="ECO:0000313" key="21">
    <source>
        <dbReference type="Proteomes" id="UP000264006"/>
    </source>
</evidence>
<feature type="binding site" evidence="15">
    <location>
        <position position="456"/>
    </location>
    <ligand>
        <name>Mg(2+)</name>
        <dbReference type="ChEBI" id="CHEBI:18420"/>
        <note>shared with alpha subunit</note>
    </ligand>
</feature>
<dbReference type="Proteomes" id="UP000264006">
    <property type="component" value="Chromosome"/>
</dbReference>
<dbReference type="SUPFAM" id="SSF54991">
    <property type="entry name" value="Anticodon-binding domain of PheRS"/>
    <property type="match status" value="1"/>
</dbReference>
<proteinExistence type="inferred from homology"/>
<reference evidence="20 21" key="1">
    <citation type="submission" date="2018-09" db="EMBL/GenBank/DDBJ databases">
        <title>Complete genome sequence of Euzebya sp. DY32-46 isolated from seawater of Pacific Ocean.</title>
        <authorList>
            <person name="Xu L."/>
            <person name="Wu Y.-H."/>
            <person name="Xu X.-W."/>
        </authorList>
    </citation>
    <scope>NUCLEOTIDE SEQUENCE [LARGE SCALE GENOMIC DNA]</scope>
    <source>
        <strain evidence="20 21">DY32-46</strain>
    </source>
</reference>
<dbReference type="InterPro" id="IPR036690">
    <property type="entry name" value="Fdx_antiC-bd_sf"/>
</dbReference>
<keyword evidence="11 16" id="KW-0694">RNA-binding</keyword>
<dbReference type="GO" id="GO:0005524">
    <property type="term" value="F:ATP binding"/>
    <property type="evidence" value="ECO:0007669"/>
    <property type="project" value="UniProtKB-UniRule"/>
</dbReference>
<feature type="domain" description="B5" evidence="19">
    <location>
        <begin position="396"/>
        <end position="472"/>
    </location>
</feature>
<evidence type="ECO:0000256" key="1">
    <source>
        <dbReference type="ARBA" id="ARBA00004496"/>
    </source>
</evidence>
<dbReference type="NCBIfam" id="TIGR00472">
    <property type="entry name" value="pheT_bact"/>
    <property type="match status" value="1"/>
</dbReference>
<dbReference type="Gene3D" id="3.30.70.380">
    <property type="entry name" value="Ferrodoxin-fold anticodon-binding domain"/>
    <property type="match status" value="1"/>
</dbReference>
<evidence type="ECO:0000256" key="12">
    <source>
        <dbReference type="ARBA" id="ARBA00022917"/>
    </source>
</evidence>
<evidence type="ECO:0000256" key="13">
    <source>
        <dbReference type="ARBA" id="ARBA00023146"/>
    </source>
</evidence>
<keyword evidence="10 15" id="KW-0460">Magnesium</keyword>
<evidence type="ECO:0000256" key="15">
    <source>
        <dbReference type="HAMAP-Rule" id="MF_00283"/>
    </source>
</evidence>
<dbReference type="GO" id="GO:0004826">
    <property type="term" value="F:phenylalanine-tRNA ligase activity"/>
    <property type="evidence" value="ECO:0007669"/>
    <property type="project" value="UniProtKB-UniRule"/>
</dbReference>
<dbReference type="Gene3D" id="3.30.56.10">
    <property type="match status" value="2"/>
</dbReference>
<comment type="subunit">
    <text evidence="3 15">Tetramer of two alpha and two beta subunits.</text>
</comment>
<evidence type="ECO:0000256" key="5">
    <source>
        <dbReference type="ARBA" id="ARBA00022555"/>
    </source>
</evidence>
<keyword evidence="13 15" id="KW-0030">Aminoacyl-tRNA synthetase</keyword>
<dbReference type="CDD" id="cd00769">
    <property type="entry name" value="PheRS_beta_core"/>
    <property type="match status" value="1"/>
</dbReference>
<comment type="catalytic activity">
    <reaction evidence="14 15">
        <text>tRNA(Phe) + L-phenylalanine + ATP = L-phenylalanyl-tRNA(Phe) + AMP + diphosphate + H(+)</text>
        <dbReference type="Rhea" id="RHEA:19413"/>
        <dbReference type="Rhea" id="RHEA-COMP:9668"/>
        <dbReference type="Rhea" id="RHEA-COMP:9699"/>
        <dbReference type="ChEBI" id="CHEBI:15378"/>
        <dbReference type="ChEBI" id="CHEBI:30616"/>
        <dbReference type="ChEBI" id="CHEBI:33019"/>
        <dbReference type="ChEBI" id="CHEBI:58095"/>
        <dbReference type="ChEBI" id="CHEBI:78442"/>
        <dbReference type="ChEBI" id="CHEBI:78531"/>
        <dbReference type="ChEBI" id="CHEBI:456215"/>
        <dbReference type="EC" id="6.1.1.20"/>
    </reaction>
</comment>
<keyword evidence="6 15" id="KW-0436">Ligase</keyword>
<name>A0A346XWB9_9ACTN</name>
<keyword evidence="12 15" id="KW-0648">Protein biosynthesis</keyword>
<dbReference type="Gene3D" id="2.40.50.140">
    <property type="entry name" value="Nucleic acid-binding proteins"/>
    <property type="match status" value="1"/>
</dbReference>
<evidence type="ECO:0000256" key="8">
    <source>
        <dbReference type="ARBA" id="ARBA00022741"/>
    </source>
</evidence>
<dbReference type="SMART" id="SM00896">
    <property type="entry name" value="FDX-ACB"/>
    <property type="match status" value="1"/>
</dbReference>
<dbReference type="SMART" id="SM00873">
    <property type="entry name" value="B3_4"/>
    <property type="match status" value="1"/>
</dbReference>
<dbReference type="InterPro" id="IPR041616">
    <property type="entry name" value="PheRS_beta_core"/>
</dbReference>
<evidence type="ECO:0000256" key="11">
    <source>
        <dbReference type="ARBA" id="ARBA00022884"/>
    </source>
</evidence>
<dbReference type="HAMAP" id="MF_00283">
    <property type="entry name" value="Phe_tRNA_synth_beta1"/>
    <property type="match status" value="1"/>
</dbReference>
<feature type="binding site" evidence="15">
    <location>
        <position position="450"/>
    </location>
    <ligand>
        <name>Mg(2+)</name>
        <dbReference type="ChEBI" id="CHEBI:18420"/>
        <note>shared with alpha subunit</note>
    </ligand>
</feature>
<keyword evidence="5 16" id="KW-0820">tRNA-binding</keyword>
<dbReference type="InterPro" id="IPR005121">
    <property type="entry name" value="Fdx_antiC-bd"/>
</dbReference>
<keyword evidence="8 15" id="KW-0547">Nucleotide-binding</keyword>
<dbReference type="OrthoDB" id="9805455at2"/>
<evidence type="ECO:0000313" key="20">
    <source>
        <dbReference type="EMBL" id="AXV06516.1"/>
    </source>
</evidence>
<evidence type="ECO:0000256" key="6">
    <source>
        <dbReference type="ARBA" id="ARBA00022598"/>
    </source>
</evidence>
<dbReference type="Gene3D" id="3.30.930.10">
    <property type="entry name" value="Bira Bifunctional Protein, Domain 2"/>
    <property type="match status" value="1"/>
</dbReference>
<dbReference type="Pfam" id="PF03483">
    <property type="entry name" value="B3_4"/>
    <property type="match status" value="1"/>
</dbReference>
<accession>A0A346XWB9</accession>
<dbReference type="Pfam" id="PF03147">
    <property type="entry name" value="FDX-ACB"/>
    <property type="match status" value="1"/>
</dbReference>
<evidence type="ECO:0000256" key="3">
    <source>
        <dbReference type="ARBA" id="ARBA00011209"/>
    </source>
</evidence>
<evidence type="ECO:0000256" key="10">
    <source>
        <dbReference type="ARBA" id="ARBA00022842"/>
    </source>
</evidence>
<comment type="similarity">
    <text evidence="2 15">Belongs to the phenylalanyl-tRNA synthetase beta subunit family. Type 1 subfamily.</text>
</comment>
<organism evidence="20 21">
    <name type="scientific">Euzebya pacifica</name>
    <dbReference type="NCBI Taxonomy" id="1608957"/>
    <lineage>
        <taxon>Bacteria</taxon>
        <taxon>Bacillati</taxon>
        <taxon>Actinomycetota</taxon>
        <taxon>Nitriliruptoria</taxon>
        <taxon>Euzebyales</taxon>
    </lineage>
</organism>
<sequence>MRVPVSWLYTYVDLDLSPEELADVLTIGGLEVDAVERPTTGARGLKVVEILSFAPVPKADKLSLVNAFDGEREWEIVCGAKNFSVGDRVPAALPGSTLPGGFEIGTKKLMGVTSNGMLASARELGVGEDHAGIWLLGDDAPVGADVTDWLDLEEAVLDIDLTPDRGYGASIWGLARDLHALTGADLTLPELGDNPGGNATVEVSLADGTGVRRWDGRGIEGVTVRPSPPEIQKRLNLAGMRPISNVVDATNYAMLETGYPVHAYDRALLNGAITVRNAEAGEVLKTLDGVDRTLDAEDVVIADESGAIGLAGVMGGDATEINDGTTDLYVEVAAWDPVKVLRTGRRHHLFTEAKSRFERTVNTSWLPQGATRVADLITEWAGGTVVGGHDLEPIPDTPTPIRLRPARVRSLIGMDIPADRQVELLESLGCTTEGEGEDERLVVPPPYRPDMQIEADLTEEVARLFGYDNIEPRVPSTGQSGRRSPEDLAALDIRRALAGGGWTEVLQYPFIADEDLEALGLDDEDPRRRTIKLVNPLSKEESVLRTTLLPGLLATVRRNVNRQNTDLALFETGHVFVPPGDGHEALDGGPSGVELPAEPDHVALIACGAFEPGRHDGDARQVEFADVMGAVELLRRTVVADDLRVERTHEMPFHPGRAARVFFGDTEVGVVGELHPRVCKAFEVPERTVAAELRLDVIVAGGANLPTAVMPSPLPGLRFDVAVLVDVAVDHATVRDVVAEAAGERLSSIELFDVFAGEQLGEGKKSLAFSLLLDDPETQLTDTEEAAAIERIADAVEAMGGQLRR</sequence>
<keyword evidence="21" id="KW-1185">Reference proteome</keyword>
<feature type="domain" description="TRNA-binding" evidence="17">
    <location>
        <begin position="39"/>
        <end position="147"/>
    </location>
</feature>
<dbReference type="EC" id="6.1.1.20" evidence="15"/>
<keyword evidence="7 15" id="KW-0479">Metal-binding</keyword>
<evidence type="ECO:0000256" key="2">
    <source>
        <dbReference type="ARBA" id="ARBA00008653"/>
    </source>
</evidence>
<evidence type="ECO:0000259" key="19">
    <source>
        <dbReference type="PROSITE" id="PS51483"/>
    </source>
</evidence>
<evidence type="ECO:0000256" key="14">
    <source>
        <dbReference type="ARBA" id="ARBA00049255"/>
    </source>
</evidence>
<dbReference type="GO" id="GO:0000049">
    <property type="term" value="F:tRNA binding"/>
    <property type="evidence" value="ECO:0007669"/>
    <property type="project" value="UniProtKB-UniRule"/>
</dbReference>
<dbReference type="GO" id="GO:0000287">
    <property type="term" value="F:magnesium ion binding"/>
    <property type="evidence" value="ECO:0007669"/>
    <property type="project" value="UniProtKB-UniRule"/>
</dbReference>
<dbReference type="SUPFAM" id="SSF50249">
    <property type="entry name" value="Nucleic acid-binding proteins"/>
    <property type="match status" value="1"/>
</dbReference>
<dbReference type="PANTHER" id="PTHR10947:SF0">
    <property type="entry name" value="PHENYLALANINE--TRNA LIGASE BETA SUBUNIT"/>
    <property type="match status" value="1"/>
</dbReference>
<feature type="domain" description="FDX-ACB" evidence="18">
    <location>
        <begin position="712"/>
        <end position="804"/>
    </location>
</feature>
<dbReference type="PANTHER" id="PTHR10947">
    <property type="entry name" value="PHENYLALANYL-TRNA SYNTHETASE BETA CHAIN AND LEUCINE-RICH REPEAT-CONTAINING PROTEIN 47"/>
    <property type="match status" value="1"/>
</dbReference>
<dbReference type="InterPro" id="IPR045060">
    <property type="entry name" value="Phe-tRNA-ligase_IIc_bsu"/>
</dbReference>
<dbReference type="InterPro" id="IPR045864">
    <property type="entry name" value="aa-tRNA-synth_II/BPL/LPL"/>
</dbReference>
<feature type="binding site" evidence="15">
    <location>
        <position position="459"/>
    </location>
    <ligand>
        <name>Mg(2+)</name>
        <dbReference type="ChEBI" id="CHEBI:18420"/>
        <note>shared with alpha subunit</note>
    </ligand>
</feature>
<protein>
    <recommendedName>
        <fullName evidence="15">Phenylalanine--tRNA ligase beta subunit</fullName>
        <ecNumber evidence="15">6.1.1.20</ecNumber>
    </recommendedName>
    <alternativeName>
        <fullName evidence="15">Phenylalanyl-tRNA synthetase beta subunit</fullName>
        <shortName evidence="15">PheRS</shortName>
    </alternativeName>
</protein>
<dbReference type="Pfam" id="PF03484">
    <property type="entry name" value="B5"/>
    <property type="match status" value="1"/>
</dbReference>
<evidence type="ECO:0000256" key="16">
    <source>
        <dbReference type="PROSITE-ProRule" id="PRU00209"/>
    </source>
</evidence>
<dbReference type="GO" id="GO:0006432">
    <property type="term" value="P:phenylalanyl-tRNA aminoacylation"/>
    <property type="evidence" value="ECO:0007669"/>
    <property type="project" value="UniProtKB-UniRule"/>
</dbReference>
<dbReference type="PROSITE" id="PS50886">
    <property type="entry name" value="TRBD"/>
    <property type="match status" value="1"/>
</dbReference>
<evidence type="ECO:0000256" key="4">
    <source>
        <dbReference type="ARBA" id="ARBA00022490"/>
    </source>
</evidence>
<dbReference type="Pfam" id="PF01588">
    <property type="entry name" value="tRNA_bind"/>
    <property type="match status" value="1"/>
</dbReference>
<dbReference type="InterPro" id="IPR005146">
    <property type="entry name" value="B3/B4_tRNA-bd"/>
</dbReference>
<dbReference type="InterPro" id="IPR020825">
    <property type="entry name" value="Phe-tRNA_synthase-like_B3/B4"/>
</dbReference>
<dbReference type="InterPro" id="IPR012340">
    <property type="entry name" value="NA-bd_OB-fold"/>
</dbReference>